<dbReference type="PROSITE" id="PS50297">
    <property type="entry name" value="ANK_REP_REGION"/>
    <property type="match status" value="1"/>
</dbReference>
<dbReference type="InterPro" id="IPR036770">
    <property type="entry name" value="Ankyrin_rpt-contain_sf"/>
</dbReference>
<dbReference type="Gene3D" id="1.25.40.20">
    <property type="entry name" value="Ankyrin repeat-containing domain"/>
    <property type="match status" value="1"/>
</dbReference>
<evidence type="ECO:0000256" key="2">
    <source>
        <dbReference type="SAM" id="MobiDB-lite"/>
    </source>
</evidence>
<dbReference type="Proteomes" id="UP001519460">
    <property type="component" value="Unassembled WGS sequence"/>
</dbReference>
<evidence type="ECO:0000256" key="1">
    <source>
        <dbReference type="PROSITE-ProRule" id="PRU00023"/>
    </source>
</evidence>
<dbReference type="InterPro" id="IPR002110">
    <property type="entry name" value="Ankyrin_rpt"/>
</dbReference>
<dbReference type="Pfam" id="PF12796">
    <property type="entry name" value="Ank_2"/>
    <property type="match status" value="1"/>
</dbReference>
<dbReference type="PROSITE" id="PS50088">
    <property type="entry name" value="ANK_REPEAT"/>
    <property type="match status" value="1"/>
</dbReference>
<keyword evidence="4" id="KW-1185">Reference proteome</keyword>
<reference evidence="3 4" key="1">
    <citation type="journal article" date="2023" name="Sci. Data">
        <title>Genome assembly of the Korean intertidal mud-creeper Batillaria attramentaria.</title>
        <authorList>
            <person name="Patra A.K."/>
            <person name="Ho P.T."/>
            <person name="Jun S."/>
            <person name="Lee S.J."/>
            <person name="Kim Y."/>
            <person name="Won Y.J."/>
        </authorList>
    </citation>
    <scope>NUCLEOTIDE SEQUENCE [LARGE SCALE GENOMIC DNA]</scope>
    <source>
        <strain evidence="3">Wonlab-2016</strain>
    </source>
</reference>
<dbReference type="SUPFAM" id="SSF48403">
    <property type="entry name" value="Ankyrin repeat"/>
    <property type="match status" value="1"/>
</dbReference>
<accession>A0ABD0JP72</accession>
<proteinExistence type="predicted"/>
<dbReference type="AlphaFoldDB" id="A0ABD0JP72"/>
<evidence type="ECO:0000313" key="3">
    <source>
        <dbReference type="EMBL" id="KAK7476884.1"/>
    </source>
</evidence>
<protein>
    <submittedName>
        <fullName evidence="3">Uncharacterized protein</fullName>
    </submittedName>
</protein>
<dbReference type="EMBL" id="JACVVK020000363">
    <property type="protein sequence ID" value="KAK7476884.1"/>
    <property type="molecule type" value="Genomic_DNA"/>
</dbReference>
<sequence>MGDNQELQTSPAKLSTPSQASQEQIHQMFLACQMGKVDQVISMVKSEFPLASADGDGNTALHIACTHGQLKVVQELVRKLSFMIKEAGLHSTWHAAKVKDT</sequence>
<organism evidence="3 4">
    <name type="scientific">Batillaria attramentaria</name>
    <dbReference type="NCBI Taxonomy" id="370345"/>
    <lineage>
        <taxon>Eukaryota</taxon>
        <taxon>Metazoa</taxon>
        <taxon>Spiralia</taxon>
        <taxon>Lophotrochozoa</taxon>
        <taxon>Mollusca</taxon>
        <taxon>Gastropoda</taxon>
        <taxon>Caenogastropoda</taxon>
        <taxon>Sorbeoconcha</taxon>
        <taxon>Cerithioidea</taxon>
        <taxon>Batillariidae</taxon>
        <taxon>Batillaria</taxon>
    </lineage>
</organism>
<gene>
    <name evidence="3" type="ORF">BaRGS_00031887</name>
</gene>
<name>A0ABD0JP72_9CAEN</name>
<feature type="repeat" description="ANK" evidence="1">
    <location>
        <begin position="56"/>
        <end position="79"/>
    </location>
</feature>
<comment type="caution">
    <text evidence="3">The sequence shown here is derived from an EMBL/GenBank/DDBJ whole genome shotgun (WGS) entry which is preliminary data.</text>
</comment>
<keyword evidence="1" id="KW-0040">ANK repeat</keyword>
<evidence type="ECO:0000313" key="4">
    <source>
        <dbReference type="Proteomes" id="UP001519460"/>
    </source>
</evidence>
<feature type="region of interest" description="Disordered" evidence="2">
    <location>
        <begin position="1"/>
        <end position="21"/>
    </location>
</feature>